<dbReference type="Pfam" id="PF01223">
    <property type="entry name" value="Endonuclease_NS"/>
    <property type="match status" value="1"/>
</dbReference>
<dbReference type="InterPro" id="IPR044925">
    <property type="entry name" value="His-Me_finger_sf"/>
</dbReference>
<evidence type="ECO:0000256" key="2">
    <source>
        <dbReference type="ARBA" id="ARBA00010052"/>
    </source>
</evidence>
<keyword evidence="11" id="KW-0732">Signal</keyword>
<dbReference type="Proteomes" id="UP000218784">
    <property type="component" value="Unassembled WGS sequence"/>
</dbReference>
<dbReference type="InterPro" id="IPR044929">
    <property type="entry name" value="DNA/RNA_non-sp_Endonuclease_sf"/>
</dbReference>
<evidence type="ECO:0000256" key="9">
    <source>
        <dbReference type="PIRSR" id="PIRSR640255-2"/>
    </source>
</evidence>
<evidence type="ECO:0000256" key="8">
    <source>
        <dbReference type="PIRSR" id="PIRSR640255-1"/>
    </source>
</evidence>
<dbReference type="PROSITE" id="PS51257">
    <property type="entry name" value="PROKAR_LIPOPROTEIN"/>
    <property type="match status" value="1"/>
</dbReference>
<reference evidence="14 15" key="1">
    <citation type="submission" date="2017-09" db="EMBL/GenBank/DDBJ databases">
        <title>Sphingomonas ginsenosidimutans KACC 14949, whole genome shotgun sequence.</title>
        <authorList>
            <person name="Feng G."/>
            <person name="Zhu H."/>
        </authorList>
    </citation>
    <scope>NUCLEOTIDE SEQUENCE [LARGE SCALE GENOMIC DNA]</scope>
    <source>
        <strain evidence="14 15">KACC 14949</strain>
    </source>
</reference>
<evidence type="ECO:0000256" key="3">
    <source>
        <dbReference type="ARBA" id="ARBA00022722"/>
    </source>
</evidence>
<evidence type="ECO:0000313" key="14">
    <source>
        <dbReference type="EMBL" id="PCG07498.1"/>
    </source>
</evidence>
<keyword evidence="6 10" id="KW-0378">Hydrolase</keyword>
<comment type="similarity">
    <text evidence="2 10">Belongs to the DNA/RNA non-specific endonuclease family.</text>
</comment>
<feature type="domain" description="DNA/RNA non-specific endonuclease/pyrophosphatase/phosphodiesterase" evidence="13">
    <location>
        <begin position="52"/>
        <end position="242"/>
    </location>
</feature>
<feature type="domain" description="ENPP1-3/EXOG-like endonuclease/phosphodiesterase" evidence="12">
    <location>
        <begin position="53"/>
        <end position="242"/>
    </location>
</feature>
<evidence type="ECO:0000256" key="6">
    <source>
        <dbReference type="ARBA" id="ARBA00022801"/>
    </source>
</evidence>
<feature type="chain" id="PRO_5012788395" description="Endonuclease" evidence="11">
    <location>
        <begin position="20"/>
        <end position="264"/>
    </location>
</feature>
<evidence type="ECO:0000256" key="7">
    <source>
        <dbReference type="ARBA" id="ARBA00022842"/>
    </source>
</evidence>
<comment type="caution">
    <text evidence="14">The sequence shown here is derived from an EMBL/GenBank/DDBJ whole genome shotgun (WGS) entry which is preliminary data.</text>
</comment>
<comment type="cofactor">
    <cofactor evidence="1 10">
        <name>Mg(2+)</name>
        <dbReference type="ChEBI" id="CHEBI:18420"/>
    </cofactor>
</comment>
<evidence type="ECO:0000256" key="1">
    <source>
        <dbReference type="ARBA" id="ARBA00001946"/>
    </source>
</evidence>
<feature type="active site" description="Proton acceptor" evidence="8">
    <location>
        <position position="118"/>
    </location>
</feature>
<dbReference type="GO" id="GO:0046872">
    <property type="term" value="F:metal ion binding"/>
    <property type="evidence" value="ECO:0007669"/>
    <property type="project" value="UniProtKB-KW"/>
</dbReference>
<dbReference type="InterPro" id="IPR018524">
    <property type="entry name" value="DNA/RNA_endonuclease_AS"/>
</dbReference>
<keyword evidence="3 10" id="KW-0540">Nuclease</keyword>
<evidence type="ECO:0000256" key="10">
    <source>
        <dbReference type="RuleBase" id="RU366055"/>
    </source>
</evidence>
<evidence type="ECO:0000313" key="15">
    <source>
        <dbReference type="Proteomes" id="UP000218784"/>
    </source>
</evidence>
<dbReference type="AlphaFoldDB" id="A0A2A4HUZ5"/>
<keyword evidence="15" id="KW-1185">Reference proteome</keyword>
<dbReference type="InterPro" id="IPR001604">
    <property type="entry name" value="Endo_G_ENPP1-like_dom"/>
</dbReference>
<evidence type="ECO:0000256" key="4">
    <source>
        <dbReference type="ARBA" id="ARBA00022723"/>
    </source>
</evidence>
<evidence type="ECO:0000256" key="11">
    <source>
        <dbReference type="SAM" id="SignalP"/>
    </source>
</evidence>
<dbReference type="PANTHER" id="PTHR13966:SF5">
    <property type="entry name" value="ENDONUCLEASE G, MITOCHONDRIAL"/>
    <property type="match status" value="1"/>
</dbReference>
<dbReference type="PANTHER" id="PTHR13966">
    <property type="entry name" value="ENDONUCLEASE RELATED"/>
    <property type="match status" value="1"/>
</dbReference>
<feature type="signal peptide" evidence="11">
    <location>
        <begin position="1"/>
        <end position="19"/>
    </location>
</feature>
<evidence type="ECO:0000259" key="13">
    <source>
        <dbReference type="SMART" id="SM00892"/>
    </source>
</evidence>
<proteinExistence type="inferred from homology"/>
<dbReference type="PROSITE" id="PS01070">
    <property type="entry name" value="NUCLEASE_NON_SPEC"/>
    <property type="match status" value="1"/>
</dbReference>
<name>A0A2A4HUZ5_9SPHN</name>
<gene>
    <name evidence="14" type="ORF">COA17_17965</name>
</gene>
<keyword evidence="7" id="KW-0460">Magnesium</keyword>
<dbReference type="GO" id="GO:0003676">
    <property type="term" value="F:nucleic acid binding"/>
    <property type="evidence" value="ECO:0007669"/>
    <property type="project" value="InterPro"/>
</dbReference>
<dbReference type="SUPFAM" id="SSF54060">
    <property type="entry name" value="His-Me finger endonucleases"/>
    <property type="match status" value="1"/>
</dbReference>
<dbReference type="InterPro" id="IPR040255">
    <property type="entry name" value="Non-specific_endonuclease"/>
</dbReference>
<dbReference type="GO" id="GO:0004519">
    <property type="term" value="F:endonuclease activity"/>
    <property type="evidence" value="ECO:0007669"/>
    <property type="project" value="UniProtKB-UniRule"/>
</dbReference>
<evidence type="ECO:0000259" key="12">
    <source>
        <dbReference type="SMART" id="SM00477"/>
    </source>
</evidence>
<dbReference type="EMBL" id="NWVD01000020">
    <property type="protein sequence ID" value="PCG07498.1"/>
    <property type="molecule type" value="Genomic_DNA"/>
</dbReference>
<keyword evidence="5 10" id="KW-0255">Endonuclease</keyword>
<accession>A0A2A4HUZ5</accession>
<dbReference type="SMART" id="SM00892">
    <property type="entry name" value="Endonuclease_NS"/>
    <property type="match status" value="1"/>
</dbReference>
<protein>
    <recommendedName>
        <fullName evidence="10">Endonuclease</fullName>
        <ecNumber evidence="10">3.1.30.-</ecNumber>
    </recommendedName>
</protein>
<keyword evidence="4 9" id="KW-0479">Metal-binding</keyword>
<feature type="binding site" evidence="9">
    <location>
        <position position="148"/>
    </location>
    <ligand>
        <name>Mg(2+)</name>
        <dbReference type="ChEBI" id="CHEBI:18420"/>
        <note>catalytic</note>
    </ligand>
</feature>
<evidence type="ECO:0000256" key="5">
    <source>
        <dbReference type="ARBA" id="ARBA00022759"/>
    </source>
</evidence>
<sequence length="264" mass="29146">MHRLRLMLLPFALMLCAGASPQAASSCAVLYANDQPPAVVDHKKGRSTRLLCFRSFSVLHSGVTRSPLYAAEAITRDAARAAMAFDYRDNRFHPEARLPRDERAELADYVGGGFDRGHMAPSGDMTTPENDFETFSLANMVPQDGALNRSGWASLEQYVRSLAITLGSVFVVTGPSYETRKLRSLRGRVLVPRHVWKAVYVPGQGAGAWIATNEARSRWRVLSVAALTARTGVDPFPALSAEEKRRVPRFPLFGEPEDDRSGRQ</sequence>
<organism evidence="14 15">
    <name type="scientific">Sphingomonas ginsenosidimutans</name>
    <dbReference type="NCBI Taxonomy" id="862134"/>
    <lineage>
        <taxon>Bacteria</taxon>
        <taxon>Pseudomonadati</taxon>
        <taxon>Pseudomonadota</taxon>
        <taxon>Alphaproteobacteria</taxon>
        <taxon>Sphingomonadales</taxon>
        <taxon>Sphingomonadaceae</taxon>
        <taxon>Sphingomonas</taxon>
    </lineage>
</organism>
<dbReference type="GO" id="GO:0016787">
    <property type="term" value="F:hydrolase activity"/>
    <property type="evidence" value="ECO:0007669"/>
    <property type="project" value="UniProtKB-KW"/>
</dbReference>
<dbReference type="EC" id="3.1.30.-" evidence="10"/>
<dbReference type="Gene3D" id="3.40.570.10">
    <property type="entry name" value="Extracellular Endonuclease, subunit A"/>
    <property type="match status" value="1"/>
</dbReference>
<dbReference type="InterPro" id="IPR020821">
    <property type="entry name" value="ENPP1-3/EXOG-like_nuc-like"/>
</dbReference>
<dbReference type="SMART" id="SM00477">
    <property type="entry name" value="NUC"/>
    <property type="match status" value="1"/>
</dbReference>